<accession>A0ABQ9GHQ0</accession>
<protein>
    <submittedName>
        <fullName evidence="1">Uncharacterized protein</fullName>
    </submittedName>
</protein>
<name>A0ABQ9GHQ0_9NEOP</name>
<comment type="caution">
    <text evidence="1">The sequence shown here is derived from an EMBL/GenBank/DDBJ whole genome shotgun (WGS) entry which is preliminary data.</text>
</comment>
<dbReference type="Proteomes" id="UP001159363">
    <property type="component" value="Chromosome 11"/>
</dbReference>
<evidence type="ECO:0000313" key="1">
    <source>
        <dbReference type="EMBL" id="KAJ8871560.1"/>
    </source>
</evidence>
<reference evidence="1 2" key="1">
    <citation type="submission" date="2023-02" db="EMBL/GenBank/DDBJ databases">
        <title>LHISI_Scaffold_Assembly.</title>
        <authorList>
            <person name="Stuart O.P."/>
            <person name="Cleave R."/>
            <person name="Magrath M.J.L."/>
            <person name="Mikheyev A.S."/>
        </authorList>
    </citation>
    <scope>NUCLEOTIDE SEQUENCE [LARGE SCALE GENOMIC DNA]</scope>
    <source>
        <strain evidence="1">Daus_M_001</strain>
        <tissue evidence="1">Leg muscle</tissue>
    </source>
</reference>
<keyword evidence="2" id="KW-1185">Reference proteome</keyword>
<proteinExistence type="predicted"/>
<organism evidence="1 2">
    <name type="scientific">Dryococelus australis</name>
    <dbReference type="NCBI Taxonomy" id="614101"/>
    <lineage>
        <taxon>Eukaryota</taxon>
        <taxon>Metazoa</taxon>
        <taxon>Ecdysozoa</taxon>
        <taxon>Arthropoda</taxon>
        <taxon>Hexapoda</taxon>
        <taxon>Insecta</taxon>
        <taxon>Pterygota</taxon>
        <taxon>Neoptera</taxon>
        <taxon>Polyneoptera</taxon>
        <taxon>Phasmatodea</taxon>
        <taxon>Verophasmatodea</taxon>
        <taxon>Anareolatae</taxon>
        <taxon>Phasmatidae</taxon>
        <taxon>Eurycanthinae</taxon>
        <taxon>Dryococelus</taxon>
    </lineage>
</organism>
<dbReference type="EMBL" id="JARBHB010000012">
    <property type="protein sequence ID" value="KAJ8871560.1"/>
    <property type="molecule type" value="Genomic_DNA"/>
</dbReference>
<sequence>MAPKEVTDNSLMKTIYNNVKVIDERKTKFKVGEFICISKQKGFFEKKFNGASAEYHVLHIKGRLSGVWKRMGIDSGTRHVRCQFSVAFTHSLARFPLCIYPNSARPTPTRPCLTLLHARGPTQRCSILISSRWKGTQTSELTKGCISRREQGLVKREGIKEYKTKGNDLLATAFRTDPADTIVNKLDSHSGVRGFSSLSSNPANFSITRSKRLWVGIDCSHATSELKICRGGAGVQTHDPYYKSASLPLSYKGRASTICEAPSRLLETNIFRPSPPMVTTGFMSCLNLKNTLSREHSFAQPGESTAWRSLTFSLCGTETTTLSFPFDVMQQCDAERRENMIY</sequence>
<evidence type="ECO:0000313" key="2">
    <source>
        <dbReference type="Proteomes" id="UP001159363"/>
    </source>
</evidence>
<gene>
    <name evidence="1" type="ORF">PR048_027886</name>
</gene>